<gene>
    <name evidence="1" type="ORF">VKT23_017092</name>
</gene>
<accession>A0ABR1IVN2</accession>
<name>A0ABR1IVN2_9AGAR</name>
<evidence type="ECO:0000313" key="1">
    <source>
        <dbReference type="EMBL" id="KAK7440454.1"/>
    </source>
</evidence>
<keyword evidence="2" id="KW-1185">Reference proteome</keyword>
<sequence>MPTNYQLRGIFQYASPEEDHGTILAVSPHVIQTAEIRSLFRNPSAVRIRRLTVEDLRHLNLPLSTFHVFIGSRLRTIPPGDLAAFRDFITWNTPFIEHANISVFQEDTIDVLLDLFPAFVALRVLQLRLRIPNAPDYVQVNFSRRNVAGGFDVIRLSLSLINHGVEIRTSPDYIDLGLRILNRMAEVEISEPGRTNIVLQSHSFEPSSIRPSMTSDTDRAAVFQAYMSCFPDSDGVVP</sequence>
<reference evidence="1 2" key="1">
    <citation type="submission" date="2024-01" db="EMBL/GenBank/DDBJ databases">
        <title>A draft genome for the cacao thread blight pathogen Marasmiellus scandens.</title>
        <authorList>
            <person name="Baruah I.K."/>
            <person name="Leung J."/>
            <person name="Bukari Y."/>
            <person name="Amoako-Attah I."/>
            <person name="Meinhardt L.W."/>
            <person name="Bailey B.A."/>
            <person name="Cohen S.P."/>
        </authorList>
    </citation>
    <scope>NUCLEOTIDE SEQUENCE [LARGE SCALE GENOMIC DNA]</scope>
    <source>
        <strain evidence="1 2">GH-19</strain>
    </source>
</reference>
<dbReference type="EMBL" id="JBANRG010000068">
    <property type="protein sequence ID" value="KAK7440454.1"/>
    <property type="molecule type" value="Genomic_DNA"/>
</dbReference>
<organism evidence="1 2">
    <name type="scientific">Marasmiellus scandens</name>
    <dbReference type="NCBI Taxonomy" id="2682957"/>
    <lineage>
        <taxon>Eukaryota</taxon>
        <taxon>Fungi</taxon>
        <taxon>Dikarya</taxon>
        <taxon>Basidiomycota</taxon>
        <taxon>Agaricomycotina</taxon>
        <taxon>Agaricomycetes</taxon>
        <taxon>Agaricomycetidae</taxon>
        <taxon>Agaricales</taxon>
        <taxon>Marasmiineae</taxon>
        <taxon>Omphalotaceae</taxon>
        <taxon>Marasmiellus</taxon>
    </lineage>
</organism>
<protein>
    <submittedName>
        <fullName evidence="1">Uncharacterized protein</fullName>
    </submittedName>
</protein>
<dbReference type="Proteomes" id="UP001498398">
    <property type="component" value="Unassembled WGS sequence"/>
</dbReference>
<evidence type="ECO:0000313" key="2">
    <source>
        <dbReference type="Proteomes" id="UP001498398"/>
    </source>
</evidence>
<comment type="caution">
    <text evidence="1">The sequence shown here is derived from an EMBL/GenBank/DDBJ whole genome shotgun (WGS) entry which is preliminary data.</text>
</comment>
<proteinExistence type="predicted"/>